<dbReference type="Proteomes" id="UP001501710">
    <property type="component" value="Unassembled WGS sequence"/>
</dbReference>
<keyword evidence="2" id="KW-1185">Reference proteome</keyword>
<sequence>MEIQTLLCAMLAKEPEDRPDVAGAYERLLPFASRPAGPGMSADAVGPVPAVRPSAAVGPDLYCR</sequence>
<proteinExistence type="predicted"/>
<dbReference type="EMBL" id="BAABAS010000026">
    <property type="protein sequence ID" value="GAA4241042.1"/>
    <property type="molecule type" value="Genomic_DNA"/>
</dbReference>
<name>A0ABP8CM48_9ACTN</name>
<comment type="caution">
    <text evidence="1">The sequence shown here is derived from an EMBL/GenBank/DDBJ whole genome shotgun (WGS) entry which is preliminary data.</text>
</comment>
<protein>
    <submittedName>
        <fullName evidence="1">Uncharacterized protein</fullName>
    </submittedName>
</protein>
<dbReference type="RefSeq" id="WP_344905851.1">
    <property type="nucleotide sequence ID" value="NZ_BAABAS010000026.1"/>
</dbReference>
<evidence type="ECO:0000313" key="1">
    <source>
        <dbReference type="EMBL" id="GAA4241042.1"/>
    </source>
</evidence>
<gene>
    <name evidence="1" type="ORF">GCM10022254_68320</name>
</gene>
<reference evidence="2" key="1">
    <citation type="journal article" date="2019" name="Int. J. Syst. Evol. Microbiol.">
        <title>The Global Catalogue of Microorganisms (GCM) 10K type strain sequencing project: providing services to taxonomists for standard genome sequencing and annotation.</title>
        <authorList>
            <consortium name="The Broad Institute Genomics Platform"/>
            <consortium name="The Broad Institute Genome Sequencing Center for Infectious Disease"/>
            <person name="Wu L."/>
            <person name="Ma J."/>
        </authorList>
    </citation>
    <scope>NUCLEOTIDE SEQUENCE [LARGE SCALE GENOMIC DNA]</scope>
    <source>
        <strain evidence="2">JCM 17440</strain>
    </source>
</reference>
<organism evidence="1 2">
    <name type="scientific">Actinomadura meridiana</name>
    <dbReference type="NCBI Taxonomy" id="559626"/>
    <lineage>
        <taxon>Bacteria</taxon>
        <taxon>Bacillati</taxon>
        <taxon>Actinomycetota</taxon>
        <taxon>Actinomycetes</taxon>
        <taxon>Streptosporangiales</taxon>
        <taxon>Thermomonosporaceae</taxon>
        <taxon>Actinomadura</taxon>
    </lineage>
</organism>
<evidence type="ECO:0000313" key="2">
    <source>
        <dbReference type="Proteomes" id="UP001501710"/>
    </source>
</evidence>
<accession>A0ABP8CM48</accession>